<dbReference type="PANTHER" id="PTHR30038">
    <property type="entry name" value="ALDEHYDE FERREDOXIN OXIDOREDUCTASE"/>
    <property type="match status" value="1"/>
</dbReference>
<dbReference type="InterPro" id="IPR036503">
    <property type="entry name" value="Ald_Fedxn_OxRdtase_N_sf"/>
</dbReference>
<comment type="similarity">
    <text evidence="2">Belongs to the AOR/FOR family.</text>
</comment>
<dbReference type="SUPFAM" id="SSF56228">
    <property type="entry name" value="Aldehyde ferredoxin oxidoreductase, N-terminal domain"/>
    <property type="match status" value="1"/>
</dbReference>
<evidence type="ECO:0000313" key="10">
    <source>
        <dbReference type="EMBL" id="ADI31957.1"/>
    </source>
</evidence>
<dbReference type="Gene3D" id="3.60.9.10">
    <property type="entry name" value="Aldehyde ferredoxin oxidoreductase, N-terminal domain"/>
    <property type="match status" value="1"/>
</dbReference>
<keyword evidence="6" id="KW-0408">Iron</keyword>
<keyword evidence="11" id="KW-1185">Reference proteome</keyword>
<dbReference type="GO" id="GO:0046872">
    <property type="term" value="F:metal ion binding"/>
    <property type="evidence" value="ECO:0007669"/>
    <property type="project" value="UniProtKB-KW"/>
</dbReference>
<gene>
    <name evidence="10" type="ordered locus">Shell_0845</name>
</gene>
<dbReference type="AlphaFoldDB" id="D7D861"/>
<reference evidence="11" key="1">
    <citation type="submission" date="2010-05" db="EMBL/GenBank/DDBJ databases">
        <title>Complete sequence of Staphylothermus hellenicus DSM 12710.</title>
        <authorList>
            <consortium name="US DOE Joint Genome Institute"/>
            <person name="Lucas S."/>
            <person name="Copeland A."/>
            <person name="Lapidus A."/>
            <person name="Cheng J.-F."/>
            <person name="Bruce D."/>
            <person name="Goodwin L."/>
            <person name="Pitluck S."/>
            <person name="Davenport K."/>
            <person name="Detter J.C."/>
            <person name="Han C."/>
            <person name="Tapia R."/>
            <person name="Larimer F."/>
            <person name="Land M."/>
            <person name="Hauser L."/>
            <person name="Kyrpides N."/>
            <person name="Mikhailova N."/>
            <person name="Anderson I.J."/>
            <person name="Woyke T."/>
        </authorList>
    </citation>
    <scope>NUCLEOTIDE SEQUENCE [LARGE SCALE GENOMIC DNA]</scope>
    <source>
        <strain evidence="11">DSM 12710 / JCM 10830 / BK20S6-10-b1 / P8</strain>
    </source>
</reference>
<evidence type="ECO:0000256" key="3">
    <source>
        <dbReference type="ARBA" id="ARBA00022485"/>
    </source>
</evidence>
<proteinExistence type="inferred from homology"/>
<dbReference type="eggNOG" id="arCOG00706">
    <property type="taxonomic scope" value="Archaea"/>
</dbReference>
<evidence type="ECO:0000256" key="8">
    <source>
        <dbReference type="ARBA" id="ARBA00049934"/>
    </source>
</evidence>
<evidence type="ECO:0000256" key="1">
    <source>
        <dbReference type="ARBA" id="ARBA00001966"/>
    </source>
</evidence>
<dbReference type="InterPro" id="IPR013985">
    <property type="entry name" value="Ald_Fedxn_OxRdtase_dom3"/>
</dbReference>
<dbReference type="Pfam" id="PF02730">
    <property type="entry name" value="AFOR_N"/>
    <property type="match status" value="1"/>
</dbReference>
<dbReference type="InterPro" id="IPR001203">
    <property type="entry name" value="OxRdtase_Ald_Fedxn_C"/>
</dbReference>
<dbReference type="STRING" id="591019.Shell_0845"/>
<dbReference type="InterPro" id="IPR013983">
    <property type="entry name" value="Ald_Fedxn_OxRdtase_N"/>
</dbReference>
<dbReference type="SMART" id="SM00790">
    <property type="entry name" value="AFOR_N"/>
    <property type="match status" value="1"/>
</dbReference>
<keyword evidence="5 10" id="KW-0560">Oxidoreductase</keyword>
<evidence type="ECO:0000259" key="9">
    <source>
        <dbReference type="SMART" id="SM00790"/>
    </source>
</evidence>
<dbReference type="EMBL" id="CP002051">
    <property type="protein sequence ID" value="ADI31957.1"/>
    <property type="molecule type" value="Genomic_DNA"/>
</dbReference>
<dbReference type="HOGENOM" id="CLU_020364_1_0_2"/>
<dbReference type="Pfam" id="PF01314">
    <property type="entry name" value="AFOR_C"/>
    <property type="match status" value="1"/>
</dbReference>
<evidence type="ECO:0000256" key="6">
    <source>
        <dbReference type="ARBA" id="ARBA00023004"/>
    </source>
</evidence>
<dbReference type="GO" id="GO:0033726">
    <property type="term" value="F:aldehyde ferredoxin oxidoreductase activity"/>
    <property type="evidence" value="ECO:0007669"/>
    <property type="project" value="UniProtKB-EC"/>
</dbReference>
<dbReference type="SUPFAM" id="SSF48310">
    <property type="entry name" value="Aldehyde ferredoxin oxidoreductase, C-terminal domains"/>
    <property type="match status" value="1"/>
</dbReference>
<dbReference type="Proteomes" id="UP000002573">
    <property type="component" value="Chromosome"/>
</dbReference>
<reference evidence="10 11" key="2">
    <citation type="journal article" date="2011" name="Stand. Genomic Sci.">
        <title>Complete genome sequence of Staphylothermus hellenicus P8.</title>
        <authorList>
            <person name="Anderson I."/>
            <person name="Wirth R."/>
            <person name="Lucas S."/>
            <person name="Copeland A."/>
            <person name="Lapidus A."/>
            <person name="Cheng J.F."/>
            <person name="Goodwin L."/>
            <person name="Pitluck S."/>
            <person name="Davenport K."/>
            <person name="Detter J.C."/>
            <person name="Han C."/>
            <person name="Tapia R."/>
            <person name="Land M."/>
            <person name="Hauser L."/>
            <person name="Pati A."/>
            <person name="Mikhailova N."/>
            <person name="Woyke T."/>
            <person name="Klenk H.P."/>
            <person name="Kyrpides N."/>
            <person name="Ivanova N."/>
        </authorList>
    </citation>
    <scope>NUCLEOTIDE SEQUENCE [LARGE SCALE GENOMIC DNA]</scope>
    <source>
        <strain evidence="11">DSM 12710 / JCM 10830 / BK20S6-10-b1 / P8</strain>
    </source>
</reference>
<evidence type="ECO:0000256" key="2">
    <source>
        <dbReference type="ARBA" id="ARBA00011032"/>
    </source>
</evidence>
<keyword evidence="3" id="KW-0004">4Fe-4S</keyword>
<feature type="domain" description="Aldehyde ferredoxin oxidoreductase N-terminal" evidence="9">
    <location>
        <begin position="2"/>
        <end position="203"/>
    </location>
</feature>
<name>D7D861_STAHD</name>
<dbReference type="Gene3D" id="1.10.599.10">
    <property type="entry name" value="Aldehyde Ferredoxin Oxidoreductase Protein, subunit A, domain 3"/>
    <property type="match status" value="1"/>
</dbReference>
<dbReference type="PANTHER" id="PTHR30038:SF7">
    <property type="entry name" value="TUNGSTEN-CONTAINING GLYCERALDEHYDE-3-PHOSPHATE:FERREDOXIN OXIDOREDUCTASE"/>
    <property type="match status" value="1"/>
</dbReference>
<evidence type="ECO:0000256" key="5">
    <source>
        <dbReference type="ARBA" id="ARBA00023002"/>
    </source>
</evidence>
<comment type="cofactor">
    <cofactor evidence="8">
        <name>tungstopterin</name>
        <dbReference type="ChEBI" id="CHEBI:30402"/>
    </cofactor>
</comment>
<comment type="cofactor">
    <cofactor evidence="1">
        <name>[4Fe-4S] cluster</name>
        <dbReference type="ChEBI" id="CHEBI:49883"/>
    </cofactor>
</comment>
<dbReference type="InterPro" id="IPR051919">
    <property type="entry name" value="W-dependent_AOR"/>
</dbReference>
<dbReference type="InterPro" id="IPR013984">
    <property type="entry name" value="Ald_Fedxn_OxRdtase_dom2"/>
</dbReference>
<sequence>MWGGTILIVDLSREKIVKKPLEREIAVQYLGGRGLNDYMLYKYVPAGIDPLGPENIIALGNGALAGTVMPFTSRLHISTLSSLTGILGDGNAGGDFAAKMKHAGYDQIIITGKASKPVYVWIDDDHAEIRSAEHLWGLTFGETVDALRDEHGDDITVAGIGPAGEHLVRPASTMVDKFHSGARGSGAVWGSKYLKAIALRGTKGVEVYDPEKLYEYAKMDIEYFKKNEFIKKIYSVIGTHYGMLQWYPGWKYYEKYLGPEEIPVGLRPQDLARYEIGRTSCYSCPIGCKDVYRTEEIQGYSTEFESVFALGTNLGITDTETFYKLEHMCDEYGMDVITVGDTLALATFLYQKGIITDEDTGGIKLQWGDGETYAKLVEMMAYRKGFGAKLAEGYRNFAKLFGDKALQYSYDVKGLGRGWYHVDFLNGVFTLSHATSTRGADHLRGRSWAYWENDRNMDPELPKKLLSNGLPDYRKDPVGAVIVSENACAMADSIGRCKGSINLWPQAVPLSWKWPLFKGLAKVLTAASGIEFTEEMINTIAERIYILEIAFNVKQGIKRKHYRLPLPPEILNTEKGRQELEKHNKMVDEYLERRGCDPKTGVPKKETLQRLGLDYVIEDMEKEYPEWDGPPLYI</sequence>
<evidence type="ECO:0000313" key="11">
    <source>
        <dbReference type="Proteomes" id="UP000002573"/>
    </source>
</evidence>
<organism evidence="10 11">
    <name type="scientific">Staphylothermus hellenicus (strain DSM 12710 / JCM 10830 / BK20S6-10-b1 / P8)</name>
    <dbReference type="NCBI Taxonomy" id="591019"/>
    <lineage>
        <taxon>Archaea</taxon>
        <taxon>Thermoproteota</taxon>
        <taxon>Thermoprotei</taxon>
        <taxon>Desulfurococcales</taxon>
        <taxon>Desulfurococcaceae</taxon>
        <taxon>Staphylothermus</taxon>
    </lineage>
</organism>
<dbReference type="Gene3D" id="1.10.569.10">
    <property type="entry name" value="Aldehyde Ferredoxin Oxidoreductase Protein, subunit A, domain 2"/>
    <property type="match status" value="1"/>
</dbReference>
<keyword evidence="7" id="KW-0411">Iron-sulfur</keyword>
<dbReference type="InterPro" id="IPR036021">
    <property type="entry name" value="Tungsten_al_ferr_oxy-like_C"/>
</dbReference>
<dbReference type="OrthoDB" id="30771at2157"/>
<dbReference type="KEGG" id="shc:Shell_0845"/>
<evidence type="ECO:0000256" key="7">
    <source>
        <dbReference type="ARBA" id="ARBA00023014"/>
    </source>
</evidence>
<dbReference type="GO" id="GO:0051539">
    <property type="term" value="F:4 iron, 4 sulfur cluster binding"/>
    <property type="evidence" value="ECO:0007669"/>
    <property type="project" value="UniProtKB-KW"/>
</dbReference>
<protein>
    <submittedName>
        <fullName evidence="10">Aldehyde ferredoxin oxidoreductase</fullName>
        <ecNumber evidence="10">1.2.7.5</ecNumber>
    </submittedName>
</protein>
<keyword evidence="4" id="KW-0479">Metal-binding</keyword>
<dbReference type="EC" id="1.2.7.5" evidence="10"/>
<dbReference type="GO" id="GO:0009055">
    <property type="term" value="F:electron transfer activity"/>
    <property type="evidence" value="ECO:0007669"/>
    <property type="project" value="InterPro"/>
</dbReference>
<accession>D7D861</accession>
<evidence type="ECO:0000256" key="4">
    <source>
        <dbReference type="ARBA" id="ARBA00022723"/>
    </source>
</evidence>